<keyword evidence="2" id="KW-1185">Reference proteome</keyword>
<evidence type="ECO:0000313" key="1">
    <source>
        <dbReference type="EMBL" id="KAH9681833.1"/>
    </source>
</evidence>
<comment type="caution">
    <text evidence="1">The sequence shown here is derived from an EMBL/GenBank/DDBJ whole genome shotgun (WGS) entry which is preliminary data.</text>
</comment>
<sequence>MEDQTQTKTKDKEASGSGLGKTMMSPYFLSASDNPGTIITQVQLRGTNYDEWARAMRTALRAKKKFGFVDGTNTIEPNLRSTVTYTEVAKLLWDDIKERFSVGNGPRVQQLKSELANCKQRGMTILNYYGKLKMLWEELSNYEQSPACLCGNCTCNLGAEWDKKRDEEKLHQFLMGLDEAVYGGVRSHILSTEPLPKLNRAYAIVIQEEQVQSMTRAKEERSEPVAFSVQAAQGSHDNRDKTSVLCNHCNKTGHEASSCFQLIGYPEWWGERPKATRNAGRGRGNSRQNGGNNGRGRGGPARANVAQVATGSNNSSGELTESAASGLSGLSSEQWNTLLNLLNSQKDSNSRINGKRNSMEWILDTGASHHMTGNRKILRDSDRITRMLIGAGEQREGLYYFRDIGSAAALSSVANRACDLWHRRLGHPSSKVVQLLPFIDSASCLSSFQNCDVCFRAKQCRDKFVLSNNKASDIFELIHCDLWGPYRTANSCGAHYFLTIVDNFSRGVWTYLLIAKNEVGRVLRNFLSMVSRQFHKLVKIIRTDNGIEFMHLSDFFAEHGIHHQTSCVGTSQQNGRVERKHRHILNVARALRFQAFLPIEFWGECVLTACYLINRTPSVLLDGQTPYERLFGKAPSYANIRSFGCLAYAYNRGHRGDKFASRSRRCIFMGYPFGKKGWYLYDLESASFFTSRDVTFVEHDFPYKALTEPTATVMPAPERDEPVLAEDLSHDLSAPIVSPDSQDTDDVLKTINTPSPVPASPTFDEHASDDRGALKLLRHHCNNNRRWGAILDSGNNRLS</sequence>
<accession>A0ACB8I463</accession>
<dbReference type="EMBL" id="CM039178">
    <property type="protein sequence ID" value="KAH9681833.1"/>
    <property type="molecule type" value="Genomic_DNA"/>
</dbReference>
<evidence type="ECO:0000313" key="2">
    <source>
        <dbReference type="Proteomes" id="UP000829398"/>
    </source>
</evidence>
<gene>
    <name evidence="1" type="ORF">KPL71_027104</name>
</gene>
<organism evidence="1 2">
    <name type="scientific">Citrus sinensis</name>
    <name type="common">Sweet orange</name>
    <name type="synonym">Citrus aurantium var. sinensis</name>
    <dbReference type="NCBI Taxonomy" id="2711"/>
    <lineage>
        <taxon>Eukaryota</taxon>
        <taxon>Viridiplantae</taxon>
        <taxon>Streptophyta</taxon>
        <taxon>Embryophyta</taxon>
        <taxon>Tracheophyta</taxon>
        <taxon>Spermatophyta</taxon>
        <taxon>Magnoliopsida</taxon>
        <taxon>eudicotyledons</taxon>
        <taxon>Gunneridae</taxon>
        <taxon>Pentapetalae</taxon>
        <taxon>rosids</taxon>
        <taxon>malvids</taxon>
        <taxon>Sapindales</taxon>
        <taxon>Rutaceae</taxon>
        <taxon>Aurantioideae</taxon>
        <taxon>Citrus</taxon>
    </lineage>
</organism>
<proteinExistence type="predicted"/>
<protein>
    <submittedName>
        <fullName evidence="1">Uncharacterized protein</fullName>
    </submittedName>
</protein>
<name>A0ACB8I463_CITSI</name>
<reference evidence="2" key="1">
    <citation type="journal article" date="2023" name="Hortic. Res.">
        <title>A chromosome-level phased genome enabling allele-level studies in sweet orange: a case study on citrus Huanglongbing tolerance.</title>
        <authorList>
            <person name="Wu B."/>
            <person name="Yu Q."/>
            <person name="Deng Z."/>
            <person name="Duan Y."/>
            <person name="Luo F."/>
            <person name="Gmitter F. Jr."/>
        </authorList>
    </citation>
    <scope>NUCLEOTIDE SEQUENCE [LARGE SCALE GENOMIC DNA]</scope>
    <source>
        <strain evidence="2">cv. Valencia</strain>
    </source>
</reference>
<dbReference type="Proteomes" id="UP000829398">
    <property type="component" value="Chromosome 9"/>
</dbReference>